<dbReference type="InterPro" id="IPR021508">
    <property type="entry name" value="Gp17-like"/>
</dbReference>
<gene>
    <name evidence="1" type="ORF">BA896_012710</name>
</gene>
<sequence>MSGHGAIKAMLGAPGVVALVGQRVYFDVMADNSLLPALTIQKLGGDSARGAQKNPGLDSAQFQVSTWAKSRVETVIISSQVRKAIDRVRELVIDGTLVNDCFYEGDVDLYDSETKIFFNQMTFNIHYRDPV</sequence>
<dbReference type="EMBL" id="MAQB02000001">
    <property type="protein sequence ID" value="OFJ49599.1"/>
    <property type="molecule type" value="Genomic_DNA"/>
</dbReference>
<protein>
    <recommendedName>
        <fullName evidence="3">DUF3168 domain-containing protein</fullName>
    </recommendedName>
</protein>
<evidence type="ECO:0008006" key="3">
    <source>
        <dbReference type="Google" id="ProtNLM"/>
    </source>
</evidence>
<dbReference type="AlphaFoldDB" id="A0A1E8PVE3"/>
<reference evidence="1 2" key="1">
    <citation type="submission" date="2016-10" db="EMBL/GenBank/DDBJ databases">
        <title>Updated version of Genome Assembly of Janthinobacterium lividum ERGS5:01.</title>
        <authorList>
            <person name="Kumar R."/>
            <person name="Acharya V."/>
            <person name="Singh D."/>
        </authorList>
    </citation>
    <scope>NUCLEOTIDE SEQUENCE [LARGE SCALE GENOMIC DNA]</scope>
    <source>
        <strain evidence="1 2">ERGS5:01</strain>
    </source>
</reference>
<evidence type="ECO:0000313" key="1">
    <source>
        <dbReference type="EMBL" id="OFJ49599.1"/>
    </source>
</evidence>
<dbReference type="Pfam" id="PF11367">
    <property type="entry name" value="Tail_completion_gp17"/>
    <property type="match status" value="1"/>
</dbReference>
<name>A0A1E8PVE3_9BURK</name>
<dbReference type="Proteomes" id="UP000092634">
    <property type="component" value="Unassembled WGS sequence"/>
</dbReference>
<proteinExistence type="predicted"/>
<comment type="caution">
    <text evidence="1">The sequence shown here is derived from an EMBL/GenBank/DDBJ whole genome shotgun (WGS) entry which is preliminary data.</text>
</comment>
<organism evidence="1 2">
    <name type="scientific">Janthinobacterium lividum</name>
    <dbReference type="NCBI Taxonomy" id="29581"/>
    <lineage>
        <taxon>Bacteria</taxon>
        <taxon>Pseudomonadati</taxon>
        <taxon>Pseudomonadota</taxon>
        <taxon>Betaproteobacteria</taxon>
        <taxon>Burkholderiales</taxon>
        <taxon>Oxalobacteraceae</taxon>
        <taxon>Janthinobacterium</taxon>
    </lineage>
</organism>
<accession>A0A1E8PVE3</accession>
<evidence type="ECO:0000313" key="2">
    <source>
        <dbReference type="Proteomes" id="UP000092634"/>
    </source>
</evidence>